<reference evidence="2" key="1">
    <citation type="submission" date="2020-02" db="EMBL/GenBank/DDBJ databases">
        <authorList>
            <person name="Meier V. D."/>
        </authorList>
    </citation>
    <scope>NUCLEOTIDE SEQUENCE</scope>
    <source>
        <strain evidence="2">AVDCRST_MAG60</strain>
    </source>
</reference>
<dbReference type="AlphaFoldDB" id="A0A6J4N4L5"/>
<dbReference type="GO" id="GO:0004022">
    <property type="term" value="F:alcohol dehydrogenase (NAD+) activity"/>
    <property type="evidence" value="ECO:0007669"/>
    <property type="project" value="UniProtKB-EC"/>
</dbReference>
<protein>
    <submittedName>
        <fullName evidence="2">Alcohol dehydrogenase</fullName>
        <ecNumber evidence="2">1.1.1.1</ecNumber>
    </submittedName>
</protein>
<feature type="compositionally biased region" description="Basic residues" evidence="1">
    <location>
        <begin position="48"/>
        <end position="59"/>
    </location>
</feature>
<evidence type="ECO:0000313" key="2">
    <source>
        <dbReference type="EMBL" id="CAA9377884.1"/>
    </source>
</evidence>
<dbReference type="EMBL" id="CADCUN010000070">
    <property type="protein sequence ID" value="CAA9377884.1"/>
    <property type="molecule type" value="Genomic_DNA"/>
</dbReference>
<feature type="non-terminal residue" evidence="2">
    <location>
        <position position="1"/>
    </location>
</feature>
<keyword evidence="2" id="KW-0560">Oxidoreductase</keyword>
<sequence>RLHDRRHRAHPGDAGLLRRARHRGRGRGHRRRPGQQGVRACPGLRRPLPLRHRHDHVGL</sequence>
<feature type="compositionally biased region" description="Basic residues" evidence="1">
    <location>
        <begin position="18"/>
        <end position="33"/>
    </location>
</feature>
<organism evidence="2">
    <name type="scientific">uncultured Nocardioides sp</name>
    <dbReference type="NCBI Taxonomy" id="198441"/>
    <lineage>
        <taxon>Bacteria</taxon>
        <taxon>Bacillati</taxon>
        <taxon>Actinomycetota</taxon>
        <taxon>Actinomycetes</taxon>
        <taxon>Propionibacteriales</taxon>
        <taxon>Nocardioidaceae</taxon>
        <taxon>Nocardioides</taxon>
        <taxon>environmental samples</taxon>
    </lineage>
</organism>
<accession>A0A6J4N4L5</accession>
<gene>
    <name evidence="2" type="ORF">AVDCRST_MAG60-642</name>
</gene>
<evidence type="ECO:0000256" key="1">
    <source>
        <dbReference type="SAM" id="MobiDB-lite"/>
    </source>
</evidence>
<feature type="non-terminal residue" evidence="2">
    <location>
        <position position="59"/>
    </location>
</feature>
<dbReference type="EC" id="1.1.1.1" evidence="2"/>
<feature type="region of interest" description="Disordered" evidence="1">
    <location>
        <begin position="1"/>
        <end position="59"/>
    </location>
</feature>
<proteinExistence type="predicted"/>
<name>A0A6J4N4L5_9ACTN</name>